<dbReference type="Gene3D" id="3.40.50.1820">
    <property type="entry name" value="alpha/beta hydrolase"/>
    <property type="match status" value="1"/>
</dbReference>
<dbReference type="PRINTS" id="PR00821">
    <property type="entry name" value="TAGLIPASE"/>
</dbReference>
<evidence type="ECO:0000256" key="2">
    <source>
        <dbReference type="ARBA" id="ARBA00010701"/>
    </source>
</evidence>
<keyword evidence="3" id="KW-0964">Secreted</keyword>
<dbReference type="CDD" id="cd00707">
    <property type="entry name" value="Pancreat_lipase_like"/>
    <property type="match status" value="1"/>
</dbReference>
<dbReference type="InterPro" id="IPR033906">
    <property type="entry name" value="Lipase_N"/>
</dbReference>
<accession>A0ABM3LM90</accession>
<comment type="subcellular location">
    <subcellularLocation>
        <location evidence="1">Secreted</location>
    </subcellularLocation>
</comment>
<dbReference type="RefSeq" id="XP_052740187.1">
    <property type="nucleotide sequence ID" value="XM_052884227.1"/>
</dbReference>
<protein>
    <submittedName>
        <fullName evidence="8">Pancreatic triacylglycerol lipase-like</fullName>
    </submittedName>
</protein>
<comment type="similarity">
    <text evidence="2 4">Belongs to the AB hydrolase superfamily. Lipase family.</text>
</comment>
<proteinExistence type="inferred from homology"/>
<name>A0ABM3LM90_BICAN</name>
<dbReference type="InterPro" id="IPR029058">
    <property type="entry name" value="AB_hydrolase_fold"/>
</dbReference>
<sequence length="330" mass="35468">MKLLVVLLALVALCAGSPVIPQDNSHYVEGESRYIWMPDGDGALHLVDLQAPADVEFAESRSGANNAYWLFTRQNPRNHQLLVNNNANSIRNSNYNGNRQTKVISHGWNSNGNSGVNTMVRDAFLAAGDFNVIVLDWRGAASGVYTTSVRAVPDVGRQLANFLVFLFRTAGGNWNNVHLVGHSLGAHVMGNAGRAAPNRPVRVTGMDPAGPQWGGNANALNRNSGVYVESIHTDGGLLGIMDPISDADFYPNGGRNPQPGCFTSACSHSRAYEFFASSVRTNHFGGRRCNNLQQARDIQCTGAGLQMGNAQLGKRGSGLFGLRTGSAWPF</sequence>
<evidence type="ECO:0000256" key="3">
    <source>
        <dbReference type="ARBA" id="ARBA00022525"/>
    </source>
</evidence>
<evidence type="ECO:0000259" key="6">
    <source>
        <dbReference type="Pfam" id="PF00151"/>
    </source>
</evidence>
<dbReference type="Proteomes" id="UP001652582">
    <property type="component" value="Chromosome 1"/>
</dbReference>
<organism evidence="7 8">
    <name type="scientific">Bicyclus anynana</name>
    <name type="common">Squinting bush brown butterfly</name>
    <dbReference type="NCBI Taxonomy" id="110368"/>
    <lineage>
        <taxon>Eukaryota</taxon>
        <taxon>Metazoa</taxon>
        <taxon>Ecdysozoa</taxon>
        <taxon>Arthropoda</taxon>
        <taxon>Hexapoda</taxon>
        <taxon>Insecta</taxon>
        <taxon>Pterygota</taxon>
        <taxon>Neoptera</taxon>
        <taxon>Endopterygota</taxon>
        <taxon>Lepidoptera</taxon>
        <taxon>Glossata</taxon>
        <taxon>Ditrysia</taxon>
        <taxon>Papilionoidea</taxon>
        <taxon>Nymphalidae</taxon>
        <taxon>Satyrinae</taxon>
        <taxon>Satyrini</taxon>
        <taxon>Mycalesina</taxon>
        <taxon>Bicyclus</taxon>
    </lineage>
</organism>
<dbReference type="SUPFAM" id="SSF53474">
    <property type="entry name" value="alpha/beta-Hydrolases"/>
    <property type="match status" value="1"/>
</dbReference>
<reference evidence="8" key="2">
    <citation type="submission" date="2025-08" db="UniProtKB">
        <authorList>
            <consortium name="RefSeq"/>
        </authorList>
    </citation>
    <scope>IDENTIFICATION</scope>
</reference>
<dbReference type="PANTHER" id="PTHR11610:SF173">
    <property type="entry name" value="LIPASE DOMAIN-CONTAINING PROTEIN-RELATED"/>
    <property type="match status" value="1"/>
</dbReference>
<dbReference type="GeneID" id="112052959"/>
<evidence type="ECO:0000256" key="5">
    <source>
        <dbReference type="SAM" id="SignalP"/>
    </source>
</evidence>
<evidence type="ECO:0000256" key="4">
    <source>
        <dbReference type="RuleBase" id="RU004262"/>
    </source>
</evidence>
<evidence type="ECO:0000256" key="1">
    <source>
        <dbReference type="ARBA" id="ARBA00004613"/>
    </source>
</evidence>
<evidence type="ECO:0000313" key="7">
    <source>
        <dbReference type="Proteomes" id="UP001652582"/>
    </source>
</evidence>
<keyword evidence="5" id="KW-0732">Signal</keyword>
<dbReference type="PANTHER" id="PTHR11610">
    <property type="entry name" value="LIPASE"/>
    <property type="match status" value="1"/>
</dbReference>
<feature type="chain" id="PRO_5046058066" evidence="5">
    <location>
        <begin position="17"/>
        <end position="330"/>
    </location>
</feature>
<dbReference type="Pfam" id="PF00151">
    <property type="entry name" value="Lipase"/>
    <property type="match status" value="1"/>
</dbReference>
<gene>
    <name evidence="8" type="primary">LOC112052959</name>
</gene>
<dbReference type="InterPro" id="IPR013818">
    <property type="entry name" value="Lipase"/>
</dbReference>
<dbReference type="InterPro" id="IPR000734">
    <property type="entry name" value="TAG_lipase"/>
</dbReference>
<feature type="domain" description="Lipase" evidence="6">
    <location>
        <begin position="62"/>
        <end position="302"/>
    </location>
</feature>
<keyword evidence="7" id="KW-1185">Reference proteome</keyword>
<evidence type="ECO:0000313" key="8">
    <source>
        <dbReference type="RefSeq" id="XP_052740187.1"/>
    </source>
</evidence>
<feature type="signal peptide" evidence="5">
    <location>
        <begin position="1"/>
        <end position="16"/>
    </location>
</feature>
<reference evidence="7" key="1">
    <citation type="submission" date="2025-05" db="UniProtKB">
        <authorList>
            <consortium name="RefSeq"/>
        </authorList>
    </citation>
    <scope>NUCLEOTIDE SEQUENCE [LARGE SCALE GENOMIC DNA]</scope>
</reference>